<evidence type="ECO:0000256" key="13">
    <source>
        <dbReference type="PROSITE-ProRule" id="PRU10141"/>
    </source>
</evidence>
<feature type="transmembrane region" description="Helical" evidence="15">
    <location>
        <begin position="411"/>
        <end position="433"/>
    </location>
</feature>
<evidence type="ECO:0000256" key="7">
    <source>
        <dbReference type="ARBA" id="ARBA00022741"/>
    </source>
</evidence>
<dbReference type="PROSITE" id="PS00107">
    <property type="entry name" value="PROTEIN_KINASE_ATP"/>
    <property type="match status" value="1"/>
</dbReference>
<sequence length="813" mass="87522">MAAASPPPPGTNPLFSFLFLFSSLFFFYYSALPHCSALSTFSISETSNQTLVCAIVYRSDTQQSSLNCTSLDGTGLPGVPIFPDVPFSGVVSGDGFVAAVRTFTSPVPTTSTLVTWRFSGGIVERKRIYSGPEITELESGNTNICGLIGSGGNNASSAVRNFDCWQWREFNASSVPRFSSIAVGGDFVCGISSTNGNITCLGDSRNSSSSRDVISQSPSGENYRAIAAGAGHACALSSDGGLTCWGGDTISSSSSILEGERFISMAVGENRTCGLRSNDTVICWGQNNFRLPASLEATHFVSIEAKRTVFCGVVREDFSLHCWGGGNFTNQSSNSSSIVFSRVLPSACRIDSQCRCGPLTGSGNLCQPGYSICQLCRDFTNPPPPLSPPPPPRQPQSTPPRGGGGWNSKMTAFTTVGSAGSLAVLLVIGFFLYKRVKCSSCKVHDSGPMDEPTTSTPPPPQQRNPSLPRVLEKRLSELASMGNAGQLEEYSLEILLEATSNFSDDHKIGTGSFGSVYRATLPDGREVAVKRAETSSGNSPRTSLGIFVKHQEDKDNAFVHELESLSRLHHKNLVRLLGFCEDGSERILVYEYVSNGSLHDHLHRLDQSPLATWPARIKVALDAARGIEYLHVYSVPPIIHRDIKSSNILLDASWTAKVSDFGLSLMGPSDEEAHLSMRAAGTVGYMDPEYYRLQQLTTKSDVYSFGIVLLEMLSGCKAIHKNENGVPRNVVDFVVPYIVHDDIHRVLDPRLPPPTPFEIEAVAYVGYLAADCVMLEGRDRPSMTDIVNSLERALAACLVHSGSLSRSTTGSSA</sequence>
<evidence type="ECO:0000256" key="8">
    <source>
        <dbReference type="ARBA" id="ARBA00022777"/>
    </source>
</evidence>
<gene>
    <name evidence="17" type="ORF">LTRI10_LOCUS10087</name>
</gene>
<dbReference type="Pfam" id="PF13540">
    <property type="entry name" value="RCC1_2"/>
    <property type="match status" value="2"/>
</dbReference>
<keyword evidence="3" id="KW-0723">Serine/threonine-protein kinase</keyword>
<dbReference type="SUPFAM" id="SSF50985">
    <property type="entry name" value="RCC1/BLIP-II"/>
    <property type="match status" value="1"/>
</dbReference>
<feature type="compositionally biased region" description="Pro residues" evidence="14">
    <location>
        <begin position="383"/>
        <end position="398"/>
    </location>
</feature>
<evidence type="ECO:0000313" key="18">
    <source>
        <dbReference type="Proteomes" id="UP001497516"/>
    </source>
</evidence>
<accession>A0AAV2D3G5</accession>
<dbReference type="PANTHER" id="PTHR46146:SF4">
    <property type="entry name" value="SERINE_THREONINE-PROTEIN KINASE-LIKE PROTEIN CCR4"/>
    <property type="match status" value="1"/>
</dbReference>
<keyword evidence="8" id="KW-0418">Kinase</keyword>
<evidence type="ECO:0000313" key="17">
    <source>
        <dbReference type="EMBL" id="CAL1363806.1"/>
    </source>
</evidence>
<dbReference type="Pfam" id="PF07714">
    <property type="entry name" value="PK_Tyr_Ser-Thr"/>
    <property type="match status" value="1"/>
</dbReference>
<evidence type="ECO:0000256" key="4">
    <source>
        <dbReference type="ARBA" id="ARBA00022679"/>
    </source>
</evidence>
<reference evidence="17 18" key="1">
    <citation type="submission" date="2024-04" db="EMBL/GenBank/DDBJ databases">
        <authorList>
            <person name="Fracassetti M."/>
        </authorList>
    </citation>
    <scope>NUCLEOTIDE SEQUENCE [LARGE SCALE GENOMIC DNA]</scope>
</reference>
<dbReference type="InterPro" id="IPR011009">
    <property type="entry name" value="Kinase-like_dom_sf"/>
</dbReference>
<dbReference type="Gene3D" id="2.130.10.30">
    <property type="entry name" value="Regulator of chromosome condensation 1/beta-lactamase-inhibitor protein II"/>
    <property type="match status" value="1"/>
</dbReference>
<dbReference type="EMBL" id="OZ034814">
    <property type="protein sequence ID" value="CAL1363806.1"/>
    <property type="molecule type" value="Genomic_DNA"/>
</dbReference>
<feature type="domain" description="Protein kinase" evidence="16">
    <location>
        <begin position="502"/>
        <end position="794"/>
    </location>
</feature>
<dbReference type="PROSITE" id="PS50011">
    <property type="entry name" value="PROTEIN_KINASE_DOM"/>
    <property type="match status" value="1"/>
</dbReference>
<dbReference type="GO" id="GO:0051707">
    <property type="term" value="P:response to other organism"/>
    <property type="evidence" value="ECO:0007669"/>
    <property type="project" value="UniProtKB-ARBA"/>
</dbReference>
<keyword evidence="11 15" id="KW-0472">Membrane</keyword>
<dbReference type="SUPFAM" id="SSF56112">
    <property type="entry name" value="Protein kinase-like (PK-like)"/>
    <property type="match status" value="1"/>
</dbReference>
<feature type="binding site" evidence="13">
    <location>
        <position position="530"/>
    </location>
    <ligand>
        <name>ATP</name>
        <dbReference type="ChEBI" id="CHEBI:30616"/>
    </ligand>
</feature>
<dbReference type="GO" id="GO:0005886">
    <property type="term" value="C:plasma membrane"/>
    <property type="evidence" value="ECO:0007669"/>
    <property type="project" value="UniProtKB-SubCell"/>
</dbReference>
<keyword evidence="10 15" id="KW-1133">Transmembrane helix</keyword>
<evidence type="ECO:0000256" key="11">
    <source>
        <dbReference type="ARBA" id="ARBA00023136"/>
    </source>
</evidence>
<organism evidence="17 18">
    <name type="scientific">Linum trigynum</name>
    <dbReference type="NCBI Taxonomy" id="586398"/>
    <lineage>
        <taxon>Eukaryota</taxon>
        <taxon>Viridiplantae</taxon>
        <taxon>Streptophyta</taxon>
        <taxon>Embryophyta</taxon>
        <taxon>Tracheophyta</taxon>
        <taxon>Spermatophyta</taxon>
        <taxon>Magnoliopsida</taxon>
        <taxon>eudicotyledons</taxon>
        <taxon>Gunneridae</taxon>
        <taxon>Pentapetalae</taxon>
        <taxon>rosids</taxon>
        <taxon>fabids</taxon>
        <taxon>Malpighiales</taxon>
        <taxon>Linaceae</taxon>
        <taxon>Linum</taxon>
    </lineage>
</organism>
<dbReference type="GO" id="GO:0042803">
    <property type="term" value="F:protein homodimerization activity"/>
    <property type="evidence" value="ECO:0007669"/>
    <property type="project" value="UniProtKB-ARBA"/>
</dbReference>
<dbReference type="InterPro" id="IPR000719">
    <property type="entry name" value="Prot_kinase_dom"/>
</dbReference>
<dbReference type="Gene3D" id="1.10.510.10">
    <property type="entry name" value="Transferase(Phosphotransferase) domain 1"/>
    <property type="match status" value="1"/>
</dbReference>
<evidence type="ECO:0000256" key="12">
    <source>
        <dbReference type="ARBA" id="ARBA00023157"/>
    </source>
</evidence>
<keyword evidence="7 13" id="KW-0547">Nucleotide-binding</keyword>
<evidence type="ECO:0000256" key="3">
    <source>
        <dbReference type="ARBA" id="ARBA00022527"/>
    </source>
</evidence>
<evidence type="ECO:0000259" key="16">
    <source>
        <dbReference type="PROSITE" id="PS50011"/>
    </source>
</evidence>
<feature type="region of interest" description="Disordered" evidence="14">
    <location>
        <begin position="444"/>
        <end position="466"/>
    </location>
</feature>
<evidence type="ECO:0000256" key="6">
    <source>
        <dbReference type="ARBA" id="ARBA00022729"/>
    </source>
</evidence>
<evidence type="ECO:0000256" key="2">
    <source>
        <dbReference type="ARBA" id="ARBA00022475"/>
    </source>
</evidence>
<evidence type="ECO:0000256" key="14">
    <source>
        <dbReference type="SAM" id="MobiDB-lite"/>
    </source>
</evidence>
<evidence type="ECO:0000256" key="10">
    <source>
        <dbReference type="ARBA" id="ARBA00022989"/>
    </source>
</evidence>
<keyword evidence="5 15" id="KW-0812">Transmembrane</keyword>
<dbReference type="SMART" id="SM00220">
    <property type="entry name" value="S_TKc"/>
    <property type="match status" value="1"/>
</dbReference>
<keyword evidence="2" id="KW-1003">Cell membrane</keyword>
<keyword evidence="9 13" id="KW-0067">ATP-binding</keyword>
<dbReference type="Proteomes" id="UP001497516">
    <property type="component" value="Chromosome 10"/>
</dbReference>
<dbReference type="PROSITE" id="PS00108">
    <property type="entry name" value="PROTEIN_KINASE_ST"/>
    <property type="match status" value="1"/>
</dbReference>
<keyword evidence="6" id="KW-0732">Signal</keyword>
<evidence type="ECO:0000256" key="9">
    <source>
        <dbReference type="ARBA" id="ARBA00022840"/>
    </source>
</evidence>
<dbReference type="PANTHER" id="PTHR46146">
    <property type="entry name" value="SERINE/THREONINE-PROTEIN KINASE-LIKE PROTEIN CCR4"/>
    <property type="match status" value="1"/>
</dbReference>
<evidence type="ECO:0000256" key="15">
    <source>
        <dbReference type="SAM" id="Phobius"/>
    </source>
</evidence>
<feature type="transmembrane region" description="Helical" evidence="15">
    <location>
        <begin position="14"/>
        <end position="32"/>
    </location>
</feature>
<protein>
    <recommendedName>
        <fullName evidence="16">Protein kinase domain-containing protein</fullName>
    </recommendedName>
</protein>
<dbReference type="InterPro" id="IPR008271">
    <property type="entry name" value="Ser/Thr_kinase_AS"/>
</dbReference>
<dbReference type="InterPro" id="IPR001245">
    <property type="entry name" value="Ser-Thr/Tyr_kinase_cat_dom"/>
</dbReference>
<keyword evidence="12" id="KW-1015">Disulfide bond</keyword>
<keyword evidence="4" id="KW-0808">Transferase</keyword>
<name>A0AAV2D3G5_9ROSI</name>
<proteinExistence type="predicted"/>
<dbReference type="FunFam" id="1.10.510.10:FF:000468">
    <property type="entry name" value="PTI1-like tyrosine-protein kinase 3"/>
    <property type="match status" value="1"/>
</dbReference>
<evidence type="ECO:0000256" key="5">
    <source>
        <dbReference type="ARBA" id="ARBA00022692"/>
    </source>
</evidence>
<comment type="subcellular location">
    <subcellularLocation>
        <location evidence="1">Cell membrane</location>
        <topology evidence="1">Single-pass membrane protein</topology>
    </subcellularLocation>
</comment>
<dbReference type="Gene3D" id="3.30.200.20">
    <property type="entry name" value="Phosphorylase Kinase, domain 1"/>
    <property type="match status" value="1"/>
</dbReference>
<dbReference type="InterPro" id="IPR017441">
    <property type="entry name" value="Protein_kinase_ATP_BS"/>
</dbReference>
<dbReference type="InterPro" id="IPR009091">
    <property type="entry name" value="RCC1/BLIP-II"/>
</dbReference>
<keyword evidence="18" id="KW-1185">Reference proteome</keyword>
<dbReference type="CDD" id="cd14066">
    <property type="entry name" value="STKc_IRAK"/>
    <property type="match status" value="1"/>
</dbReference>
<dbReference type="AlphaFoldDB" id="A0AAV2D3G5"/>
<dbReference type="GO" id="GO:0005524">
    <property type="term" value="F:ATP binding"/>
    <property type="evidence" value="ECO:0007669"/>
    <property type="project" value="UniProtKB-UniRule"/>
</dbReference>
<dbReference type="GO" id="GO:0004672">
    <property type="term" value="F:protein kinase activity"/>
    <property type="evidence" value="ECO:0007669"/>
    <property type="project" value="InterPro"/>
</dbReference>
<feature type="region of interest" description="Disordered" evidence="14">
    <location>
        <begin position="383"/>
        <end position="409"/>
    </location>
</feature>
<evidence type="ECO:0000256" key="1">
    <source>
        <dbReference type="ARBA" id="ARBA00004162"/>
    </source>
</evidence>